<evidence type="ECO:0000313" key="5">
    <source>
        <dbReference type="Proteomes" id="UP001226574"/>
    </source>
</evidence>
<dbReference type="PANTHER" id="PTHR43877">
    <property type="entry name" value="AMINOALKYLPHOSPHONATE N-ACETYLTRANSFERASE-RELATED-RELATED"/>
    <property type="match status" value="1"/>
</dbReference>
<evidence type="ECO:0000313" key="4">
    <source>
        <dbReference type="EMBL" id="MDQ9091197.1"/>
    </source>
</evidence>
<name>A0ABU1BC67_PSEHA</name>
<keyword evidence="5" id="KW-1185">Reference proteome</keyword>
<accession>A0ABU1BC67</accession>
<dbReference type="InterPro" id="IPR000182">
    <property type="entry name" value="GNAT_dom"/>
</dbReference>
<dbReference type="PANTHER" id="PTHR43877:SF2">
    <property type="entry name" value="AMINOALKYLPHOSPHONATE N-ACETYLTRANSFERASE-RELATED"/>
    <property type="match status" value="1"/>
</dbReference>
<evidence type="ECO:0000256" key="1">
    <source>
        <dbReference type="ARBA" id="ARBA00022679"/>
    </source>
</evidence>
<dbReference type="PROSITE" id="PS51186">
    <property type="entry name" value="GNAT"/>
    <property type="match status" value="1"/>
</dbReference>
<protein>
    <submittedName>
        <fullName evidence="4">GNAT family N-acetyltransferase</fullName>
    </submittedName>
</protein>
<evidence type="ECO:0000256" key="2">
    <source>
        <dbReference type="ARBA" id="ARBA00023315"/>
    </source>
</evidence>
<dbReference type="InterPro" id="IPR016181">
    <property type="entry name" value="Acyl_CoA_acyltransferase"/>
</dbReference>
<reference evidence="4 5" key="1">
    <citation type="submission" date="2023-08" db="EMBL/GenBank/DDBJ databases">
        <title>Pseudoalteromonas haloplanktis LL1 genome.</title>
        <authorList>
            <person name="Wu S."/>
        </authorList>
    </citation>
    <scope>NUCLEOTIDE SEQUENCE [LARGE SCALE GENOMIC DNA]</scope>
    <source>
        <strain evidence="4 5">LL1</strain>
    </source>
</reference>
<dbReference type="Gene3D" id="3.40.630.30">
    <property type="match status" value="1"/>
</dbReference>
<organism evidence="4 5">
    <name type="scientific">Pseudoalteromonas haloplanktis</name>
    <name type="common">Alteromonas haloplanktis</name>
    <dbReference type="NCBI Taxonomy" id="228"/>
    <lineage>
        <taxon>Bacteria</taxon>
        <taxon>Pseudomonadati</taxon>
        <taxon>Pseudomonadota</taxon>
        <taxon>Gammaproteobacteria</taxon>
        <taxon>Alteromonadales</taxon>
        <taxon>Pseudoalteromonadaceae</taxon>
        <taxon>Pseudoalteromonas</taxon>
    </lineage>
</organism>
<keyword evidence="1" id="KW-0808">Transferase</keyword>
<evidence type="ECO:0000259" key="3">
    <source>
        <dbReference type="PROSITE" id="PS51186"/>
    </source>
</evidence>
<keyword evidence="2" id="KW-0012">Acyltransferase</keyword>
<feature type="domain" description="N-acetyltransferase" evidence="3">
    <location>
        <begin position="1"/>
        <end position="146"/>
    </location>
</feature>
<dbReference type="InterPro" id="IPR050832">
    <property type="entry name" value="Bact_Acetyltransf"/>
</dbReference>
<proteinExistence type="predicted"/>
<dbReference type="Pfam" id="PF00583">
    <property type="entry name" value="Acetyltransf_1"/>
    <property type="match status" value="1"/>
</dbReference>
<dbReference type="EMBL" id="JAVIFY010000003">
    <property type="protein sequence ID" value="MDQ9091197.1"/>
    <property type="molecule type" value="Genomic_DNA"/>
</dbReference>
<comment type="caution">
    <text evidence="4">The sequence shown here is derived from an EMBL/GenBank/DDBJ whole genome shotgun (WGS) entry which is preliminary data.</text>
</comment>
<dbReference type="Proteomes" id="UP001226574">
    <property type="component" value="Unassembled WGS sequence"/>
</dbReference>
<dbReference type="SUPFAM" id="SSF55729">
    <property type="entry name" value="Acyl-CoA N-acyltransferases (Nat)"/>
    <property type="match status" value="1"/>
</dbReference>
<sequence>MIREAKKDDLTAVLKLYKELRPSDPELEGNLAHQIWASMLDDPQTFLIVADIAGELVSTCALTINKSIANGARPFAMIEHVITTAQFRRQGLSRQVLEYAINTAWEHNCCKVMLLSGEKLTAAHALYESVGLQAGIEKGFVIKPSV</sequence>
<gene>
    <name evidence="4" type="ORF">RC083_06275</name>
</gene>
<dbReference type="RefSeq" id="WP_138554916.1">
    <property type="nucleotide sequence ID" value="NZ_JAVIFY010000003.1"/>
</dbReference>
<dbReference type="CDD" id="cd04301">
    <property type="entry name" value="NAT_SF"/>
    <property type="match status" value="1"/>
</dbReference>